<accession>A0A943BN63</accession>
<dbReference type="PROSITE" id="PS50949">
    <property type="entry name" value="HTH_GNTR"/>
    <property type="match status" value="1"/>
</dbReference>
<dbReference type="InterPro" id="IPR028978">
    <property type="entry name" value="Chorismate_lyase_/UTRA_dom_sf"/>
</dbReference>
<evidence type="ECO:0000259" key="4">
    <source>
        <dbReference type="PROSITE" id="PS50949"/>
    </source>
</evidence>
<dbReference type="SMART" id="SM00345">
    <property type="entry name" value="HTH_GNTR"/>
    <property type="match status" value="1"/>
</dbReference>
<dbReference type="SUPFAM" id="SSF64288">
    <property type="entry name" value="Chorismate lyase-like"/>
    <property type="match status" value="1"/>
</dbReference>
<dbReference type="GO" id="GO:0045892">
    <property type="term" value="P:negative regulation of DNA-templated transcription"/>
    <property type="evidence" value="ECO:0007669"/>
    <property type="project" value="TreeGrafter"/>
</dbReference>
<dbReference type="InterPro" id="IPR036388">
    <property type="entry name" value="WH-like_DNA-bd_sf"/>
</dbReference>
<dbReference type="Proteomes" id="UP000738879">
    <property type="component" value="Unassembled WGS sequence"/>
</dbReference>
<dbReference type="GO" id="GO:0003700">
    <property type="term" value="F:DNA-binding transcription factor activity"/>
    <property type="evidence" value="ECO:0007669"/>
    <property type="project" value="InterPro"/>
</dbReference>
<dbReference type="InterPro" id="IPR050679">
    <property type="entry name" value="Bact_HTH_transcr_reg"/>
</dbReference>
<dbReference type="Gene3D" id="3.40.1410.10">
    <property type="entry name" value="Chorismate lyase-like"/>
    <property type="match status" value="1"/>
</dbReference>
<dbReference type="FunFam" id="1.10.10.10:FF:000079">
    <property type="entry name" value="GntR family transcriptional regulator"/>
    <property type="match status" value="1"/>
</dbReference>
<dbReference type="Pfam" id="PF00392">
    <property type="entry name" value="GntR"/>
    <property type="match status" value="1"/>
</dbReference>
<name>A0A943BN63_9ACTN</name>
<keyword evidence="1" id="KW-0805">Transcription regulation</keyword>
<evidence type="ECO:0000256" key="1">
    <source>
        <dbReference type="ARBA" id="ARBA00023015"/>
    </source>
</evidence>
<comment type="caution">
    <text evidence="5">The sequence shown here is derived from an EMBL/GenBank/DDBJ whole genome shotgun (WGS) entry which is preliminary data.</text>
</comment>
<dbReference type="SUPFAM" id="SSF46785">
    <property type="entry name" value="Winged helix' DNA-binding domain"/>
    <property type="match status" value="1"/>
</dbReference>
<dbReference type="Gene3D" id="1.10.10.10">
    <property type="entry name" value="Winged helix-like DNA-binding domain superfamily/Winged helix DNA-binding domain"/>
    <property type="match status" value="1"/>
</dbReference>
<keyword evidence="3" id="KW-0804">Transcription</keyword>
<organism evidence="5 6">
    <name type="scientific">Collinsella intestinalis</name>
    <dbReference type="NCBI Taxonomy" id="147207"/>
    <lineage>
        <taxon>Bacteria</taxon>
        <taxon>Bacillati</taxon>
        <taxon>Actinomycetota</taxon>
        <taxon>Coriobacteriia</taxon>
        <taxon>Coriobacteriales</taxon>
        <taxon>Coriobacteriaceae</taxon>
        <taxon>Collinsella</taxon>
    </lineage>
</organism>
<dbReference type="AlphaFoldDB" id="A0A943BN63"/>
<dbReference type="Pfam" id="PF07702">
    <property type="entry name" value="UTRA"/>
    <property type="match status" value="1"/>
</dbReference>
<feature type="domain" description="HTH gntR-type" evidence="4">
    <location>
        <begin position="13"/>
        <end position="81"/>
    </location>
</feature>
<dbReference type="InterPro" id="IPR000524">
    <property type="entry name" value="Tscrpt_reg_HTH_GntR"/>
</dbReference>
<dbReference type="PANTHER" id="PTHR44846:SF1">
    <property type="entry name" value="MANNOSYL-D-GLYCERATE TRANSPORT_METABOLISM SYSTEM REPRESSOR MNGR-RELATED"/>
    <property type="match status" value="1"/>
</dbReference>
<gene>
    <name evidence="5" type="ORF">KHY67_07690</name>
</gene>
<protein>
    <submittedName>
        <fullName evidence="5">GntR family transcriptional regulator</fullName>
    </submittedName>
</protein>
<dbReference type="PANTHER" id="PTHR44846">
    <property type="entry name" value="MANNOSYL-D-GLYCERATE TRANSPORT/METABOLISM SYSTEM REPRESSOR MNGR-RELATED"/>
    <property type="match status" value="1"/>
</dbReference>
<evidence type="ECO:0000313" key="6">
    <source>
        <dbReference type="Proteomes" id="UP000738879"/>
    </source>
</evidence>
<dbReference type="PRINTS" id="PR00035">
    <property type="entry name" value="HTHGNTR"/>
</dbReference>
<dbReference type="GO" id="GO:0003677">
    <property type="term" value="F:DNA binding"/>
    <property type="evidence" value="ECO:0007669"/>
    <property type="project" value="UniProtKB-KW"/>
</dbReference>
<dbReference type="InterPro" id="IPR036390">
    <property type="entry name" value="WH_DNA-bd_sf"/>
</dbReference>
<dbReference type="InterPro" id="IPR011663">
    <property type="entry name" value="UTRA"/>
</dbReference>
<dbReference type="CDD" id="cd07377">
    <property type="entry name" value="WHTH_GntR"/>
    <property type="match status" value="1"/>
</dbReference>
<evidence type="ECO:0000313" key="5">
    <source>
        <dbReference type="EMBL" id="MBS5147557.1"/>
    </source>
</evidence>
<dbReference type="EMBL" id="JAGZJA010000011">
    <property type="protein sequence ID" value="MBS5147557.1"/>
    <property type="molecule type" value="Genomic_DNA"/>
</dbReference>
<sequence>MKMAGKLAGDSATPLYQQVANDLREAIVNDVYHVGARIPTEPELSHLYGVSRITVRKAIEILVDEGLLAKRQGKGTFVQEAHRAPMVHDDRRAALNGFSASCRQNGLEPGSTLLRREVVDVPPVAREFFGEGARLIAIDRVCTADGTPIMVDHCLFAREGHEFLETAELENASIFDLIRNATGQCPHRDSAQMLSIQLADEQVAHALSVPVGEPLFSLEGLYRDQDGNPLYAGKQLIIGSRYTFSM</sequence>
<evidence type="ECO:0000256" key="2">
    <source>
        <dbReference type="ARBA" id="ARBA00023125"/>
    </source>
</evidence>
<keyword evidence="2" id="KW-0238">DNA-binding</keyword>
<dbReference type="SMART" id="SM00866">
    <property type="entry name" value="UTRA"/>
    <property type="match status" value="1"/>
</dbReference>
<reference evidence="5" key="1">
    <citation type="submission" date="2021-02" db="EMBL/GenBank/DDBJ databases">
        <title>Infant gut strain persistence is associated with maternal origin, phylogeny, and functional potential including surface adhesion and iron acquisition.</title>
        <authorList>
            <person name="Lou Y.C."/>
        </authorList>
    </citation>
    <scope>NUCLEOTIDE SEQUENCE</scope>
    <source>
        <strain evidence="5">L3_128_245G1_dasL3_128_245G1_concoct_49</strain>
    </source>
</reference>
<evidence type="ECO:0000256" key="3">
    <source>
        <dbReference type="ARBA" id="ARBA00023163"/>
    </source>
</evidence>
<proteinExistence type="predicted"/>